<dbReference type="Proteomes" id="UP001495779">
    <property type="component" value="Unassembled WGS sequence"/>
</dbReference>
<dbReference type="PANTHER" id="PTHR13774:SF39">
    <property type="entry name" value="BIOSYNTHESIS PROTEIN, PUTATIVE-RELATED"/>
    <property type="match status" value="1"/>
</dbReference>
<gene>
    <name evidence="4" type="ORF">JRA39_001690</name>
    <name evidence="5" type="ORF">KDV35_00245</name>
</gene>
<dbReference type="GO" id="GO:0016853">
    <property type="term" value="F:isomerase activity"/>
    <property type="evidence" value="ECO:0007669"/>
    <property type="project" value="UniProtKB-KW"/>
</dbReference>
<evidence type="ECO:0000313" key="5">
    <source>
        <dbReference type="EMBL" id="MER5075317.1"/>
    </source>
</evidence>
<evidence type="ECO:0000313" key="6">
    <source>
        <dbReference type="Proteomes" id="UP001495779"/>
    </source>
</evidence>
<evidence type="ECO:0000256" key="2">
    <source>
        <dbReference type="ARBA" id="ARBA00023235"/>
    </source>
</evidence>
<name>A0AAI9HYV5_PROST</name>
<proteinExistence type="inferred from homology"/>
<dbReference type="Gene3D" id="3.10.310.10">
    <property type="entry name" value="Diaminopimelate Epimerase, Chain A, domain 1"/>
    <property type="match status" value="2"/>
</dbReference>
<dbReference type="GO" id="GO:0005737">
    <property type="term" value="C:cytoplasm"/>
    <property type="evidence" value="ECO:0007669"/>
    <property type="project" value="TreeGrafter"/>
</dbReference>
<dbReference type="NCBIfam" id="TIGR00654">
    <property type="entry name" value="PhzF_family"/>
    <property type="match status" value="1"/>
</dbReference>
<comment type="similarity">
    <text evidence="1">Belongs to the PhzF family.</text>
</comment>
<evidence type="ECO:0000313" key="4">
    <source>
        <dbReference type="EMBL" id="EMP9432651.1"/>
    </source>
</evidence>
<feature type="active site" evidence="3">
    <location>
        <position position="56"/>
    </location>
</feature>
<sequence length="295" mass="31757">MQNEILDSVGLDVQVHLINSFTRNNSGGNPAGVVLYPPELSDAQKIAIARKVGFSETAFVYRGEKTDFKVDFFTPEAEVDFCGHATLAAFFTLFSLHQLTSGHYTQKTKAGILSVDVSSDGIIMEQALPIIRKGPDVADVASALGIPQETIEATGLPIEVISTGLPDIIIPVQPGQLDDLRPNYAQITNLSRQFNTIGFHVFELSSDASITAHCRNFAPLYGINEESATGSSSGALGCYLVKHVLPNDTHFLLEQGRAMACSSLLQVIINKQGQTINRVRVGGQAAMVGTKIVRI</sequence>
<dbReference type="RefSeq" id="WP_154623945.1">
    <property type="nucleotide sequence ID" value="NZ_CP095443.1"/>
</dbReference>
<comment type="caution">
    <text evidence="4">The sequence shown here is derived from an EMBL/GenBank/DDBJ whole genome shotgun (WGS) entry which is preliminary data.</text>
</comment>
<organism evidence="4">
    <name type="scientific">Providencia stuartii</name>
    <dbReference type="NCBI Taxonomy" id="588"/>
    <lineage>
        <taxon>Bacteria</taxon>
        <taxon>Pseudomonadati</taxon>
        <taxon>Pseudomonadota</taxon>
        <taxon>Gammaproteobacteria</taxon>
        <taxon>Enterobacterales</taxon>
        <taxon>Morganellaceae</taxon>
        <taxon>Providencia</taxon>
    </lineage>
</organism>
<protein>
    <submittedName>
        <fullName evidence="4">PhzF family phenazine biosynthesis protein</fullName>
    </submittedName>
</protein>
<dbReference type="PANTHER" id="PTHR13774">
    <property type="entry name" value="PHENAZINE BIOSYNTHESIS PROTEIN"/>
    <property type="match status" value="1"/>
</dbReference>
<dbReference type="Pfam" id="PF02567">
    <property type="entry name" value="PhzC-PhzF"/>
    <property type="match status" value="1"/>
</dbReference>
<reference evidence="5 6" key="1">
    <citation type="submission" date="2021-04" db="EMBL/GenBank/DDBJ databases">
        <title>Determining the burden of carbapenem-resistant Enterobacterales from a tertiary public heath setting in Bangladesh: a clinical, epidemiological, and molecular study.</title>
        <authorList>
            <person name="Farzana R."/>
            <person name="Walsh T.R."/>
        </authorList>
    </citation>
    <scope>NUCLEOTIDE SEQUENCE [LARGE SCALE GENOMIC DNA]</scope>
    <source>
        <strain evidence="5">Dmpro_s316</strain>
        <strain evidence="6">dmpro_s316</strain>
    </source>
</reference>
<accession>A0AAI9HYV5</accession>
<dbReference type="PIRSF" id="PIRSF016184">
    <property type="entry name" value="PhzC_PhzF"/>
    <property type="match status" value="1"/>
</dbReference>
<keyword evidence="2" id="KW-0413">Isomerase</keyword>
<dbReference type="InterPro" id="IPR003719">
    <property type="entry name" value="Phenazine_PhzF-like"/>
</dbReference>
<evidence type="ECO:0000256" key="3">
    <source>
        <dbReference type="PIRSR" id="PIRSR016184-1"/>
    </source>
</evidence>
<dbReference type="EMBL" id="AAZDVE040000010">
    <property type="protein sequence ID" value="EMP9432651.1"/>
    <property type="molecule type" value="Genomic_DNA"/>
</dbReference>
<dbReference type="SUPFAM" id="SSF54506">
    <property type="entry name" value="Diaminopimelate epimerase-like"/>
    <property type="match status" value="1"/>
</dbReference>
<dbReference type="AlphaFoldDB" id="A0AAI9HYV5"/>
<evidence type="ECO:0000256" key="1">
    <source>
        <dbReference type="ARBA" id="ARBA00008270"/>
    </source>
</evidence>
<dbReference type="EMBL" id="JAGSRH010000001">
    <property type="protein sequence ID" value="MER5075317.1"/>
    <property type="molecule type" value="Genomic_DNA"/>
</dbReference>
<reference evidence="4" key="2">
    <citation type="submission" date="2024-02" db="EMBL/GenBank/DDBJ databases">
        <authorList>
            <consortium name="Clinical and Environmental Microbiology Branch: Whole genome sequencing antimicrobial resistance pathogens in the healthcare setting"/>
        </authorList>
    </citation>
    <scope>NUCLEOTIDE SEQUENCE</scope>
    <source>
        <strain evidence="4">2020GO-00142</strain>
    </source>
</reference>